<dbReference type="InterPro" id="IPR043128">
    <property type="entry name" value="Rev_trsase/Diguanyl_cyclase"/>
</dbReference>
<feature type="domain" description="Reverse transcriptase" evidence="2">
    <location>
        <begin position="1"/>
        <end position="138"/>
    </location>
</feature>
<comment type="similarity">
    <text evidence="1">Belongs to the bacterial reverse transcriptase family.</text>
</comment>
<organism evidence="3 4">
    <name type="scientific">Sulfitobacter undariae</name>
    <dbReference type="NCBI Taxonomy" id="1563671"/>
    <lineage>
        <taxon>Bacteria</taxon>
        <taxon>Pseudomonadati</taxon>
        <taxon>Pseudomonadota</taxon>
        <taxon>Alphaproteobacteria</taxon>
        <taxon>Rhodobacterales</taxon>
        <taxon>Roseobacteraceae</taxon>
        <taxon>Sulfitobacter</taxon>
    </lineage>
</organism>
<dbReference type="AlphaFoldDB" id="A0A7W6E767"/>
<protein>
    <recommendedName>
        <fullName evidence="2">Reverse transcriptase domain-containing protein</fullName>
    </recommendedName>
</protein>
<proteinExistence type="inferred from homology"/>
<dbReference type="InterPro" id="IPR043502">
    <property type="entry name" value="DNA/RNA_pol_sf"/>
</dbReference>
<dbReference type="EMBL" id="JACIEI010000024">
    <property type="protein sequence ID" value="MBB3995995.1"/>
    <property type="molecule type" value="Genomic_DNA"/>
</dbReference>
<dbReference type="PROSITE" id="PS50878">
    <property type="entry name" value="RT_POL"/>
    <property type="match status" value="1"/>
</dbReference>
<evidence type="ECO:0000313" key="4">
    <source>
        <dbReference type="Proteomes" id="UP000530268"/>
    </source>
</evidence>
<dbReference type="InterPro" id="IPR051083">
    <property type="entry name" value="GrpII_Intron_Splice-Mob/Def"/>
</dbReference>
<dbReference type="PANTHER" id="PTHR34047:SF8">
    <property type="entry name" value="PROTEIN YKFC"/>
    <property type="match status" value="1"/>
</dbReference>
<evidence type="ECO:0000313" key="3">
    <source>
        <dbReference type="EMBL" id="MBB3995995.1"/>
    </source>
</evidence>
<dbReference type="PANTHER" id="PTHR34047">
    <property type="entry name" value="NUCLEAR INTRON MATURASE 1, MITOCHONDRIAL-RELATED"/>
    <property type="match status" value="1"/>
</dbReference>
<accession>A0A7W6E767</accession>
<dbReference type="Pfam" id="PF00078">
    <property type="entry name" value="RVT_1"/>
    <property type="match status" value="1"/>
</dbReference>
<dbReference type="Gene3D" id="3.30.70.270">
    <property type="match status" value="1"/>
</dbReference>
<dbReference type="SUPFAM" id="SSF56672">
    <property type="entry name" value="DNA/RNA polymerases"/>
    <property type="match status" value="1"/>
</dbReference>
<evidence type="ECO:0000256" key="1">
    <source>
        <dbReference type="ARBA" id="ARBA00034120"/>
    </source>
</evidence>
<sequence length="233" mass="26766">MKSFYASIDHDKLPTQVARHVTSRPMMNLLVQYMRRTVEYGGTFREVSCGITAGCCLSPLMGAFHLHDLDVAMTTRHSGCFYIRYMDDILIMAPSRWKLRRAIAAMNRELAALGLRQHPDKITIGPIARGFDFLGYHHAPTGLRLSAVTVKRHQEKLTRLYEPYHRQLRAYRNGWGGQSTIPGRHDAAWAYLNKRPVVTSHEDITQLLKVYQRRFYRWASGGLETCGKNYLPV</sequence>
<evidence type="ECO:0000259" key="2">
    <source>
        <dbReference type="PROSITE" id="PS50878"/>
    </source>
</evidence>
<keyword evidence="4" id="KW-1185">Reference proteome</keyword>
<dbReference type="InterPro" id="IPR000477">
    <property type="entry name" value="RT_dom"/>
</dbReference>
<gene>
    <name evidence="3" type="ORF">GGR95_003661</name>
</gene>
<dbReference type="Proteomes" id="UP000530268">
    <property type="component" value="Unassembled WGS sequence"/>
</dbReference>
<reference evidence="3 4" key="1">
    <citation type="submission" date="2020-08" db="EMBL/GenBank/DDBJ databases">
        <title>Genomic Encyclopedia of Type Strains, Phase IV (KMG-IV): sequencing the most valuable type-strain genomes for metagenomic binning, comparative biology and taxonomic classification.</title>
        <authorList>
            <person name="Goeker M."/>
        </authorList>
    </citation>
    <scope>NUCLEOTIDE SEQUENCE [LARGE SCALE GENOMIC DNA]</scope>
    <source>
        <strain evidence="3 4">DSM 102234</strain>
    </source>
</reference>
<name>A0A7W6E767_9RHOB</name>
<comment type="caution">
    <text evidence="3">The sequence shown here is derived from an EMBL/GenBank/DDBJ whole genome shotgun (WGS) entry which is preliminary data.</text>
</comment>